<dbReference type="InterPro" id="IPR036061">
    <property type="entry name" value="CheW-like_dom_sf"/>
</dbReference>
<dbReference type="InterPro" id="IPR002545">
    <property type="entry name" value="CheW-lke_dom"/>
</dbReference>
<protein>
    <submittedName>
        <fullName evidence="2">Chemotaxis protein CheW</fullName>
    </submittedName>
</protein>
<comment type="caution">
    <text evidence="2">The sequence shown here is derived from an EMBL/GenBank/DDBJ whole genome shotgun (WGS) entry which is preliminary data.</text>
</comment>
<dbReference type="GO" id="GO:0007165">
    <property type="term" value="P:signal transduction"/>
    <property type="evidence" value="ECO:0007669"/>
    <property type="project" value="InterPro"/>
</dbReference>
<evidence type="ECO:0000313" key="3">
    <source>
        <dbReference type="Proteomes" id="UP000266426"/>
    </source>
</evidence>
<dbReference type="GO" id="GO:0005829">
    <property type="term" value="C:cytosol"/>
    <property type="evidence" value="ECO:0007669"/>
    <property type="project" value="TreeGrafter"/>
</dbReference>
<feature type="domain" description="CheW-like" evidence="1">
    <location>
        <begin position="9"/>
        <end position="149"/>
    </location>
</feature>
<dbReference type="Proteomes" id="UP000266426">
    <property type="component" value="Unassembled WGS sequence"/>
</dbReference>
<proteinExistence type="predicted"/>
<sequence length="158" mass="17487">MAETKVDQELQLVTFKMGKEEYGVSIEQVREINRVIEIVRVPKAPHFVEGIINLRGSVTAIIDLRKRFDITPSGEKEDERIIVVEIQGRTLGVIVDSVLEVVRLSGNSIDDVPPSIAGLDSKFLSGVGKIGERLIILLDLNTILSINELKQLDKSVKA</sequence>
<organism evidence="2 3">
    <name type="scientific">Candidatus Auribacter fodinae</name>
    <dbReference type="NCBI Taxonomy" id="2093366"/>
    <lineage>
        <taxon>Bacteria</taxon>
        <taxon>Pseudomonadati</taxon>
        <taxon>Candidatus Auribacterota</taxon>
        <taxon>Candidatus Auribacteria</taxon>
        <taxon>Candidatus Auribacterales</taxon>
        <taxon>Candidatus Auribacteraceae</taxon>
        <taxon>Candidatus Auribacter</taxon>
    </lineage>
</organism>
<dbReference type="InterPro" id="IPR039315">
    <property type="entry name" value="CheW"/>
</dbReference>
<evidence type="ECO:0000259" key="1">
    <source>
        <dbReference type="PROSITE" id="PS50851"/>
    </source>
</evidence>
<dbReference type="AlphaFoldDB" id="A0A3A4RDJ8"/>
<dbReference type="SUPFAM" id="SSF50341">
    <property type="entry name" value="CheW-like"/>
    <property type="match status" value="1"/>
</dbReference>
<dbReference type="Gene3D" id="2.30.30.40">
    <property type="entry name" value="SH3 Domains"/>
    <property type="match status" value="1"/>
</dbReference>
<dbReference type="PANTHER" id="PTHR22617">
    <property type="entry name" value="CHEMOTAXIS SENSOR HISTIDINE KINASE-RELATED"/>
    <property type="match status" value="1"/>
</dbReference>
<dbReference type="CDD" id="cd00732">
    <property type="entry name" value="CheW"/>
    <property type="match status" value="1"/>
</dbReference>
<dbReference type="PROSITE" id="PS50851">
    <property type="entry name" value="CHEW"/>
    <property type="match status" value="1"/>
</dbReference>
<evidence type="ECO:0000313" key="2">
    <source>
        <dbReference type="EMBL" id="RJP60418.1"/>
    </source>
</evidence>
<dbReference type="EMBL" id="QZJZ01000030">
    <property type="protein sequence ID" value="RJP60418.1"/>
    <property type="molecule type" value="Genomic_DNA"/>
</dbReference>
<accession>A0A3A4RDJ8</accession>
<dbReference type="GO" id="GO:0006935">
    <property type="term" value="P:chemotaxis"/>
    <property type="evidence" value="ECO:0007669"/>
    <property type="project" value="InterPro"/>
</dbReference>
<dbReference type="SMART" id="SM00260">
    <property type="entry name" value="CheW"/>
    <property type="match status" value="1"/>
</dbReference>
<reference evidence="2 3" key="1">
    <citation type="journal article" date="2017" name="ISME J.">
        <title>Energy and carbon metabolisms in a deep terrestrial subsurface fluid microbial community.</title>
        <authorList>
            <person name="Momper L."/>
            <person name="Jungbluth S.P."/>
            <person name="Lee M.D."/>
            <person name="Amend J.P."/>
        </authorList>
    </citation>
    <scope>NUCLEOTIDE SEQUENCE [LARGE SCALE GENOMIC DNA]</scope>
    <source>
        <strain evidence="2">SURF_26</strain>
    </source>
</reference>
<gene>
    <name evidence="2" type="ORF">C4541_04130</name>
</gene>
<dbReference type="PANTHER" id="PTHR22617:SF23">
    <property type="entry name" value="CHEMOTAXIS PROTEIN CHEW"/>
    <property type="match status" value="1"/>
</dbReference>
<dbReference type="Pfam" id="PF01584">
    <property type="entry name" value="CheW"/>
    <property type="match status" value="1"/>
</dbReference>
<dbReference type="Gene3D" id="2.40.50.180">
    <property type="entry name" value="CheA-289, Domain 4"/>
    <property type="match status" value="1"/>
</dbReference>
<name>A0A3A4RDJ8_9BACT</name>